<comment type="caution">
    <text evidence="1">The sequence shown here is derived from an EMBL/GenBank/DDBJ whole genome shotgun (WGS) entry which is preliminary data.</text>
</comment>
<accession>A0ACB0K6A1</accession>
<evidence type="ECO:0000313" key="1">
    <source>
        <dbReference type="EMBL" id="CAJ2652845.1"/>
    </source>
</evidence>
<reference evidence="1" key="1">
    <citation type="submission" date="2023-10" db="EMBL/GenBank/DDBJ databases">
        <authorList>
            <person name="Rodriguez Cubillos JULIANA M."/>
            <person name="De Vega J."/>
        </authorList>
    </citation>
    <scope>NUCLEOTIDE SEQUENCE</scope>
</reference>
<dbReference type="EMBL" id="CASHSV030000206">
    <property type="protein sequence ID" value="CAJ2652845.1"/>
    <property type="molecule type" value="Genomic_DNA"/>
</dbReference>
<keyword evidence="2" id="KW-1185">Reference proteome</keyword>
<gene>
    <name evidence="1" type="ORF">MILVUS5_LOCUS20273</name>
</gene>
<sequence length="616" mass="71258">MRDVDNVLIREPTAVLLHEDQQLPVNAELTQGMVFHNKKDCVQAIKTYHIKRSIDFTPKQSDQERYVIICKQAPQCQFSLRASHSKVTDRWKIVRISNTHTCVSSALTQDHQKLDSKMICENILSLVEGNVIIEVKTLVTHIRDMFNYTISYKKAWIAKNKAIVRIYGDWDESYQQLPQWLMVMKRWLPGTVVKMETSPTALDGQVFFERLFWTFKQCIQGFAFCKPIVQVDGTWLYGKYKGTLLLAVAQDGNNHIFPVAFAIVEGETKEAWNFFLKNLRKYVTPQEGICVISDRHASIKSAYENPLNGWNNPPTTHVYCIRHIGQNFVREIKQKNLRSLVTNMGYAPSEPSFKYWRNELRKESVEALNWVDKIPKEKWTQAYDGGRRWGHMTSNLVEAMNSVYKEIRSLPITALVKGTYSKTATLFGTRGMDAMAVLASGQVYSVPCQKRLTDAMTKAHSHVVTRHDRQRFTVKETEDPREGRPKDTFKVHLEEKWCDCGKFQALHLPCSHVIAACFHAHLDYQVYIDDVFKVANVCRVYENTFQVVQGQMYWPTYEGPKLFPRPDMKRVKKGRPKKNRIRTEMDEFGKKERLCGLCRMPDHNRNNCPNVAGPSS</sequence>
<proteinExistence type="predicted"/>
<organism evidence="1 2">
    <name type="scientific">Trifolium pratense</name>
    <name type="common">Red clover</name>
    <dbReference type="NCBI Taxonomy" id="57577"/>
    <lineage>
        <taxon>Eukaryota</taxon>
        <taxon>Viridiplantae</taxon>
        <taxon>Streptophyta</taxon>
        <taxon>Embryophyta</taxon>
        <taxon>Tracheophyta</taxon>
        <taxon>Spermatophyta</taxon>
        <taxon>Magnoliopsida</taxon>
        <taxon>eudicotyledons</taxon>
        <taxon>Gunneridae</taxon>
        <taxon>Pentapetalae</taxon>
        <taxon>rosids</taxon>
        <taxon>fabids</taxon>
        <taxon>Fabales</taxon>
        <taxon>Fabaceae</taxon>
        <taxon>Papilionoideae</taxon>
        <taxon>50 kb inversion clade</taxon>
        <taxon>NPAAA clade</taxon>
        <taxon>Hologalegina</taxon>
        <taxon>IRL clade</taxon>
        <taxon>Trifolieae</taxon>
        <taxon>Trifolium</taxon>
    </lineage>
</organism>
<dbReference type="Proteomes" id="UP001177021">
    <property type="component" value="Unassembled WGS sequence"/>
</dbReference>
<protein>
    <submittedName>
        <fullName evidence="1">Uncharacterized protein</fullName>
    </submittedName>
</protein>
<evidence type="ECO:0000313" key="2">
    <source>
        <dbReference type="Proteomes" id="UP001177021"/>
    </source>
</evidence>
<name>A0ACB0K6A1_TRIPR</name>